<organism evidence="2 3">
    <name type="scientific">Qipengyuania gelatinilytica</name>
    <dbReference type="NCBI Taxonomy" id="2867231"/>
    <lineage>
        <taxon>Bacteria</taxon>
        <taxon>Pseudomonadati</taxon>
        <taxon>Pseudomonadota</taxon>
        <taxon>Alphaproteobacteria</taxon>
        <taxon>Sphingomonadales</taxon>
        <taxon>Erythrobacteraceae</taxon>
        <taxon>Qipengyuania</taxon>
    </lineage>
</organism>
<reference evidence="2 3" key="1">
    <citation type="submission" date="2021-08" db="EMBL/GenBank/DDBJ databases">
        <title>Comparative Genomics Analysis of the Genus Qipengyuania Reveals Extensive Genetic Diversity and Metabolic Versatility, Including the Description of Fifteen Novel Species.</title>
        <authorList>
            <person name="Liu Y."/>
        </authorList>
    </citation>
    <scope>NUCLEOTIDE SEQUENCE [LARGE SCALE GENOMIC DNA]</scope>
    <source>
        <strain evidence="2 3">1NDH1</strain>
    </source>
</reference>
<evidence type="ECO:0000259" key="1">
    <source>
        <dbReference type="Pfam" id="PF04230"/>
    </source>
</evidence>
<accession>A0ABX9A1E7</accession>
<dbReference type="PANTHER" id="PTHR36836">
    <property type="entry name" value="COLANIC ACID BIOSYNTHESIS PROTEIN WCAK"/>
    <property type="match status" value="1"/>
</dbReference>
<evidence type="ECO:0000313" key="3">
    <source>
        <dbReference type="Proteomes" id="UP000824321"/>
    </source>
</evidence>
<keyword evidence="3" id="KW-1185">Reference proteome</keyword>
<protein>
    <submittedName>
        <fullName evidence="2">Polysaccharide pyruvyl transferase family protein</fullName>
    </submittedName>
</protein>
<name>A0ABX9A1E7_9SPHN</name>
<dbReference type="Proteomes" id="UP000824321">
    <property type="component" value="Chromosome"/>
</dbReference>
<keyword evidence="2" id="KW-0808">Transferase</keyword>
<dbReference type="InterPro" id="IPR007345">
    <property type="entry name" value="Polysacch_pyruvyl_Trfase"/>
</dbReference>
<gene>
    <name evidence="2" type="ORF">K3136_13620</name>
</gene>
<feature type="domain" description="Polysaccharide pyruvyl transferase" evidence="1">
    <location>
        <begin position="35"/>
        <end position="318"/>
    </location>
</feature>
<dbReference type="GO" id="GO:0016740">
    <property type="term" value="F:transferase activity"/>
    <property type="evidence" value="ECO:0007669"/>
    <property type="project" value="UniProtKB-KW"/>
</dbReference>
<sequence>MLKRLRVGLLWHSLRAGNLGVGALTLGNIAIIREVAASAGVDVEFVVLSMRESSTDPIAEGIEQYEIDTRRLFSPDGFRAKVDTLDCVIDIGAGDSFADIYGAKRFAFLYLTKKFAVDRGKPLILAPQTIGPFTRQPYRWLASRIMRRAECVVARDEQSLAAIEELAPSARSALAVDVAFKLPFDDQSSDCTGRKYRIGINASGLLCRQAESGENRFGLSFDYLALHRRLIDHFSSRDDCEVFLVTHANSAGDTGDDDGTRADRLSREFPAVTRVPDFAGPSQAKSFISSLDFLVAGRMHACIAAFSSETPVIPISYSRKFSGLFGLLEYPWLTPVTGWDEDEAFNYIVKSFEELAAMKEAEGAALQRVDEMLAAYRDTLSSLFQRLPGQAG</sequence>
<proteinExistence type="predicted"/>
<dbReference type="Pfam" id="PF04230">
    <property type="entry name" value="PS_pyruv_trans"/>
    <property type="match status" value="1"/>
</dbReference>
<evidence type="ECO:0000313" key="2">
    <source>
        <dbReference type="EMBL" id="QZD95087.1"/>
    </source>
</evidence>
<dbReference type="PANTHER" id="PTHR36836:SF1">
    <property type="entry name" value="COLANIC ACID BIOSYNTHESIS PROTEIN WCAK"/>
    <property type="match status" value="1"/>
</dbReference>
<dbReference type="RefSeq" id="WP_221430829.1">
    <property type="nucleotide sequence ID" value="NZ_CP081294.1"/>
</dbReference>
<dbReference type="EMBL" id="CP081294">
    <property type="protein sequence ID" value="QZD95087.1"/>
    <property type="molecule type" value="Genomic_DNA"/>
</dbReference>